<proteinExistence type="predicted"/>
<evidence type="ECO:0000313" key="1">
    <source>
        <dbReference type="EMBL" id="KAG8057628.1"/>
    </source>
</evidence>
<sequence>MSPPPYTTRTPDSVLYGGAVTATWEEEGCAYRTTSASGRLGGGDGCSRVFTQSSRFHLRARRLVLPGITRCFHLGIVAYRCGGPGVTSACGQLLFRRNLGLFSI</sequence>
<protein>
    <submittedName>
        <fullName evidence="1">Uncharacterized protein</fullName>
    </submittedName>
</protein>
<reference evidence="1" key="2">
    <citation type="submission" date="2021-02" db="EMBL/GenBank/DDBJ databases">
        <authorList>
            <person name="Kimball J.A."/>
            <person name="Haas M.W."/>
            <person name="Macchietto M."/>
            <person name="Kono T."/>
            <person name="Duquette J."/>
            <person name="Shao M."/>
        </authorList>
    </citation>
    <scope>NUCLEOTIDE SEQUENCE</scope>
    <source>
        <tissue evidence="1">Fresh leaf tissue</tissue>
    </source>
</reference>
<keyword evidence="2" id="KW-1185">Reference proteome</keyword>
<dbReference type="AlphaFoldDB" id="A0A8J5RTX9"/>
<evidence type="ECO:0000313" key="2">
    <source>
        <dbReference type="Proteomes" id="UP000729402"/>
    </source>
</evidence>
<name>A0A8J5RTX9_ZIZPA</name>
<gene>
    <name evidence="1" type="ORF">GUJ93_ZPchr0002g25461</name>
</gene>
<dbReference type="EMBL" id="JAAALK010000287">
    <property type="protein sequence ID" value="KAG8057628.1"/>
    <property type="molecule type" value="Genomic_DNA"/>
</dbReference>
<dbReference type="EMBL" id="JAAALK010000287">
    <property type="protein sequence ID" value="KAG8057626.1"/>
    <property type="molecule type" value="Genomic_DNA"/>
</dbReference>
<organism evidence="1 2">
    <name type="scientific">Zizania palustris</name>
    <name type="common">Northern wild rice</name>
    <dbReference type="NCBI Taxonomy" id="103762"/>
    <lineage>
        <taxon>Eukaryota</taxon>
        <taxon>Viridiplantae</taxon>
        <taxon>Streptophyta</taxon>
        <taxon>Embryophyta</taxon>
        <taxon>Tracheophyta</taxon>
        <taxon>Spermatophyta</taxon>
        <taxon>Magnoliopsida</taxon>
        <taxon>Liliopsida</taxon>
        <taxon>Poales</taxon>
        <taxon>Poaceae</taxon>
        <taxon>BOP clade</taxon>
        <taxon>Oryzoideae</taxon>
        <taxon>Oryzeae</taxon>
        <taxon>Zizaniinae</taxon>
        <taxon>Zizania</taxon>
    </lineage>
</organism>
<dbReference type="Proteomes" id="UP000729402">
    <property type="component" value="Unassembled WGS sequence"/>
</dbReference>
<dbReference type="EMBL" id="JAAALK010000287">
    <property type="protein sequence ID" value="KAG8057627.1"/>
    <property type="molecule type" value="Genomic_DNA"/>
</dbReference>
<reference evidence="1" key="1">
    <citation type="journal article" date="2021" name="bioRxiv">
        <title>Whole Genome Assembly and Annotation of Northern Wild Rice, Zizania palustris L., Supports a Whole Genome Duplication in the Zizania Genus.</title>
        <authorList>
            <person name="Haas M."/>
            <person name="Kono T."/>
            <person name="Macchietto M."/>
            <person name="Millas R."/>
            <person name="McGilp L."/>
            <person name="Shao M."/>
            <person name="Duquette J."/>
            <person name="Hirsch C.N."/>
            <person name="Kimball J."/>
        </authorList>
    </citation>
    <scope>NUCLEOTIDE SEQUENCE</scope>
    <source>
        <tissue evidence="1">Fresh leaf tissue</tissue>
    </source>
</reference>
<accession>A0A8J5RTX9</accession>
<comment type="caution">
    <text evidence="1">The sequence shown here is derived from an EMBL/GenBank/DDBJ whole genome shotgun (WGS) entry which is preliminary data.</text>
</comment>